<dbReference type="InterPro" id="IPR044644">
    <property type="entry name" value="DinF-like"/>
</dbReference>
<evidence type="ECO:0000313" key="10">
    <source>
        <dbReference type="Proteomes" id="UP000571817"/>
    </source>
</evidence>
<name>A0A853DFJ0_9MICO</name>
<sequence length="442" mass="44876">MERSDTRTILRLAVPALLSLIAEPLFLLADSAIVGHLGVAPLAGLGVASAALLTAANVFVFLAYGTTSLVARWVGAGRQGDALGAGVDGMWLAIGVGVVTALLVALFATPVCRVFGAGGEVLAQAAVYLRISALGLPAMLLALAATGVLRGFQNTVTPLVATTVGFAANLALNLVLVYGVHLGIAGSAYGTVIAQWGMATGLAAVVLRRATAEGASLVPRPNGVLRSARHGVPLLVRTVALRAVLLLTTWDATALGDIPLAAHQVAMTVFGFLSFVLDALAIAAQSLTGTALGAGDTALVRSRTRLMLGWSLGAGCAVGVLLGLIHTVLPPVFTPDAGVRSALAAALVVIAVLAPVAGVVFVLDGVLIGAGDGRALAVVQTVLLLLYAPVAIVLHAHAADLARHGARTSVVALWCAFATYMIARMALLLLRSRSDRWLVPGA</sequence>
<evidence type="ECO:0000256" key="7">
    <source>
        <dbReference type="ARBA" id="ARBA00023136"/>
    </source>
</evidence>
<feature type="transmembrane region" description="Helical" evidence="8">
    <location>
        <begin position="270"/>
        <end position="294"/>
    </location>
</feature>
<dbReference type="PIRSF" id="PIRSF006603">
    <property type="entry name" value="DinF"/>
    <property type="match status" value="1"/>
</dbReference>
<gene>
    <name evidence="9" type="ORF">HNR15_003235</name>
</gene>
<dbReference type="InterPro" id="IPR048279">
    <property type="entry name" value="MdtK-like"/>
</dbReference>
<reference evidence="9 10" key="1">
    <citation type="submission" date="2020-07" db="EMBL/GenBank/DDBJ databases">
        <title>Sequencing the genomes of 1000 actinobacteria strains.</title>
        <authorList>
            <person name="Klenk H.-P."/>
        </authorList>
    </citation>
    <scope>NUCLEOTIDE SEQUENCE [LARGE SCALE GENOMIC DNA]</scope>
    <source>
        <strain evidence="9 10">DSM 29531</strain>
    </source>
</reference>
<comment type="similarity">
    <text evidence="2">Belongs to the multi antimicrobial extrusion (MATE) (TC 2.A.66.1) family.</text>
</comment>
<keyword evidence="3" id="KW-0813">Transport</keyword>
<evidence type="ECO:0000313" key="9">
    <source>
        <dbReference type="EMBL" id="NYJ76272.1"/>
    </source>
</evidence>
<dbReference type="PANTHER" id="PTHR42893:SF46">
    <property type="entry name" value="PROTEIN DETOXIFICATION 44, CHLOROPLASTIC"/>
    <property type="match status" value="1"/>
</dbReference>
<dbReference type="CDD" id="cd13136">
    <property type="entry name" value="MATE_DinF_like"/>
    <property type="match status" value="1"/>
</dbReference>
<dbReference type="InterPro" id="IPR002528">
    <property type="entry name" value="MATE_fam"/>
</dbReference>
<evidence type="ECO:0000256" key="2">
    <source>
        <dbReference type="ARBA" id="ARBA00010199"/>
    </source>
</evidence>
<dbReference type="RefSeq" id="WP_218883782.1">
    <property type="nucleotide sequence ID" value="NZ_JACCFW010000001.1"/>
</dbReference>
<feature type="transmembrane region" description="Helical" evidence="8">
    <location>
        <begin position="127"/>
        <end position="149"/>
    </location>
</feature>
<feature type="transmembrane region" description="Helical" evidence="8">
    <location>
        <begin position="186"/>
        <end position="207"/>
    </location>
</feature>
<dbReference type="GO" id="GO:0005886">
    <property type="term" value="C:plasma membrane"/>
    <property type="evidence" value="ECO:0007669"/>
    <property type="project" value="UniProtKB-SubCell"/>
</dbReference>
<dbReference type="EMBL" id="JACCFW010000001">
    <property type="protein sequence ID" value="NYJ76272.1"/>
    <property type="molecule type" value="Genomic_DNA"/>
</dbReference>
<comment type="subcellular location">
    <subcellularLocation>
        <location evidence="1">Cell membrane</location>
        <topology evidence="1">Multi-pass membrane protein</topology>
    </subcellularLocation>
</comment>
<evidence type="ECO:0000256" key="4">
    <source>
        <dbReference type="ARBA" id="ARBA00022475"/>
    </source>
</evidence>
<dbReference type="Pfam" id="PF01554">
    <property type="entry name" value="MatE"/>
    <property type="match status" value="2"/>
</dbReference>
<accession>A0A853DFJ0</accession>
<dbReference type="GO" id="GO:0015297">
    <property type="term" value="F:antiporter activity"/>
    <property type="evidence" value="ECO:0007669"/>
    <property type="project" value="InterPro"/>
</dbReference>
<evidence type="ECO:0000256" key="5">
    <source>
        <dbReference type="ARBA" id="ARBA00022692"/>
    </source>
</evidence>
<dbReference type="Proteomes" id="UP000571817">
    <property type="component" value="Unassembled WGS sequence"/>
</dbReference>
<feature type="transmembrane region" description="Helical" evidence="8">
    <location>
        <begin position="39"/>
        <end position="64"/>
    </location>
</feature>
<comment type="caution">
    <text evidence="9">The sequence shown here is derived from an EMBL/GenBank/DDBJ whole genome shotgun (WGS) entry which is preliminary data.</text>
</comment>
<feature type="transmembrane region" description="Helical" evidence="8">
    <location>
        <begin position="410"/>
        <end position="430"/>
    </location>
</feature>
<feature type="transmembrane region" description="Helical" evidence="8">
    <location>
        <begin position="12"/>
        <end position="33"/>
    </location>
</feature>
<keyword evidence="5 8" id="KW-0812">Transmembrane</keyword>
<organism evidence="9 10">
    <name type="scientific">Allobranchiibius huperziae</name>
    <dbReference type="NCBI Taxonomy" id="1874116"/>
    <lineage>
        <taxon>Bacteria</taxon>
        <taxon>Bacillati</taxon>
        <taxon>Actinomycetota</taxon>
        <taxon>Actinomycetes</taxon>
        <taxon>Micrococcales</taxon>
        <taxon>Dermacoccaceae</taxon>
        <taxon>Allobranchiibius</taxon>
    </lineage>
</organism>
<protein>
    <submittedName>
        <fullName evidence="9">Putative MATE family efflux protein</fullName>
    </submittedName>
</protein>
<evidence type="ECO:0000256" key="1">
    <source>
        <dbReference type="ARBA" id="ARBA00004651"/>
    </source>
</evidence>
<feature type="transmembrane region" description="Helical" evidence="8">
    <location>
        <begin position="306"/>
        <end position="329"/>
    </location>
</feature>
<keyword evidence="4" id="KW-1003">Cell membrane</keyword>
<keyword evidence="6 8" id="KW-1133">Transmembrane helix</keyword>
<evidence type="ECO:0000256" key="6">
    <source>
        <dbReference type="ARBA" id="ARBA00022989"/>
    </source>
</evidence>
<feature type="transmembrane region" description="Helical" evidence="8">
    <location>
        <begin position="156"/>
        <end position="180"/>
    </location>
</feature>
<feature type="transmembrane region" description="Helical" evidence="8">
    <location>
        <begin position="228"/>
        <end position="250"/>
    </location>
</feature>
<dbReference type="AlphaFoldDB" id="A0A853DFJ0"/>
<feature type="transmembrane region" description="Helical" evidence="8">
    <location>
        <begin position="375"/>
        <end position="398"/>
    </location>
</feature>
<feature type="transmembrane region" description="Helical" evidence="8">
    <location>
        <begin position="341"/>
        <end position="363"/>
    </location>
</feature>
<evidence type="ECO:0000256" key="3">
    <source>
        <dbReference type="ARBA" id="ARBA00022448"/>
    </source>
</evidence>
<dbReference type="PANTHER" id="PTHR42893">
    <property type="entry name" value="PROTEIN DETOXIFICATION 44, CHLOROPLASTIC-RELATED"/>
    <property type="match status" value="1"/>
</dbReference>
<keyword evidence="10" id="KW-1185">Reference proteome</keyword>
<dbReference type="NCBIfam" id="TIGR00797">
    <property type="entry name" value="matE"/>
    <property type="match status" value="1"/>
</dbReference>
<keyword evidence="7 8" id="KW-0472">Membrane</keyword>
<proteinExistence type="inferred from homology"/>
<evidence type="ECO:0000256" key="8">
    <source>
        <dbReference type="SAM" id="Phobius"/>
    </source>
</evidence>
<feature type="transmembrane region" description="Helical" evidence="8">
    <location>
        <begin position="85"/>
        <end position="107"/>
    </location>
</feature>
<dbReference type="GO" id="GO:0042910">
    <property type="term" value="F:xenobiotic transmembrane transporter activity"/>
    <property type="evidence" value="ECO:0007669"/>
    <property type="project" value="InterPro"/>
</dbReference>